<keyword evidence="1" id="KW-0723">Serine/threonine-protein kinase</keyword>
<dbReference type="SUPFAM" id="SSF55874">
    <property type="entry name" value="ATPase domain of HSP90 chaperone/DNA topoisomerase II/histidine kinase"/>
    <property type="match status" value="1"/>
</dbReference>
<feature type="region of interest" description="Disordered" evidence="2">
    <location>
        <begin position="163"/>
        <end position="185"/>
    </location>
</feature>
<feature type="compositionally biased region" description="Pro residues" evidence="2">
    <location>
        <begin position="163"/>
        <end position="172"/>
    </location>
</feature>
<gene>
    <name evidence="4" type="ORF">ACFO60_26010</name>
</gene>
<name>A0ABV9CMQ1_9ACTN</name>
<dbReference type="CDD" id="cd16936">
    <property type="entry name" value="HATPase_RsbW-like"/>
    <property type="match status" value="1"/>
</dbReference>
<dbReference type="Gene3D" id="3.30.565.10">
    <property type="entry name" value="Histidine kinase-like ATPase, C-terminal domain"/>
    <property type="match status" value="1"/>
</dbReference>
<dbReference type="RefSeq" id="WP_380844459.1">
    <property type="nucleotide sequence ID" value="NZ_JBHSFP010000021.1"/>
</dbReference>
<evidence type="ECO:0000256" key="1">
    <source>
        <dbReference type="ARBA" id="ARBA00022527"/>
    </source>
</evidence>
<keyword evidence="4" id="KW-0547">Nucleotide-binding</keyword>
<dbReference type="InterPro" id="IPR036890">
    <property type="entry name" value="HATPase_C_sf"/>
</dbReference>
<evidence type="ECO:0000313" key="4">
    <source>
        <dbReference type="EMBL" id="MFC4534228.1"/>
    </source>
</evidence>
<keyword evidence="1" id="KW-0418">Kinase</keyword>
<sequence length="185" mass="19679">MAPETLKELRLPNSPESASRARAAVHAWLGEAHPAYEPVRLAVSELVTNAVRHGRHGVSAQGADEHGSEPLVLRVSECDDGDRVRVEVTDRGLTAGTPRVRPDTVALLAESIPADPAFLLAEGGRGLAIVDMLSRGRWGFHPNADGLGRTVWCEIAPEHLEAPRPPGAPYPPAEQSISAVTSSDI</sequence>
<evidence type="ECO:0000256" key="2">
    <source>
        <dbReference type="SAM" id="MobiDB-lite"/>
    </source>
</evidence>
<keyword evidence="4" id="KW-0067">ATP-binding</keyword>
<comment type="caution">
    <text evidence="4">The sequence shown here is derived from an EMBL/GenBank/DDBJ whole genome shotgun (WGS) entry which is preliminary data.</text>
</comment>
<proteinExistence type="predicted"/>
<feature type="domain" description="Histidine kinase/HSP90-like ATPase" evidence="3">
    <location>
        <begin position="11"/>
        <end position="134"/>
    </location>
</feature>
<reference evidence="5" key="1">
    <citation type="journal article" date="2019" name="Int. J. Syst. Evol. Microbiol.">
        <title>The Global Catalogue of Microorganisms (GCM) 10K type strain sequencing project: providing services to taxonomists for standard genome sequencing and annotation.</title>
        <authorList>
            <consortium name="The Broad Institute Genomics Platform"/>
            <consortium name="The Broad Institute Genome Sequencing Center for Infectious Disease"/>
            <person name="Wu L."/>
            <person name="Ma J."/>
        </authorList>
    </citation>
    <scope>NUCLEOTIDE SEQUENCE [LARGE SCALE GENOMIC DNA]</scope>
    <source>
        <strain evidence="5">CGMCC 4.7132</strain>
    </source>
</reference>
<accession>A0ABV9CMQ1</accession>
<dbReference type="Pfam" id="PF13581">
    <property type="entry name" value="HATPase_c_2"/>
    <property type="match status" value="1"/>
</dbReference>
<dbReference type="EMBL" id="JBHSFP010000021">
    <property type="protein sequence ID" value="MFC4534228.1"/>
    <property type="molecule type" value="Genomic_DNA"/>
</dbReference>
<feature type="compositionally biased region" description="Polar residues" evidence="2">
    <location>
        <begin position="175"/>
        <end position="185"/>
    </location>
</feature>
<dbReference type="PANTHER" id="PTHR35526:SF3">
    <property type="entry name" value="ANTI-SIGMA-F FACTOR RSBW"/>
    <property type="match status" value="1"/>
</dbReference>
<organism evidence="4 5">
    <name type="scientific">Sphaerisporangium dianthi</name>
    <dbReference type="NCBI Taxonomy" id="1436120"/>
    <lineage>
        <taxon>Bacteria</taxon>
        <taxon>Bacillati</taxon>
        <taxon>Actinomycetota</taxon>
        <taxon>Actinomycetes</taxon>
        <taxon>Streptosporangiales</taxon>
        <taxon>Streptosporangiaceae</taxon>
        <taxon>Sphaerisporangium</taxon>
    </lineage>
</organism>
<dbReference type="GO" id="GO:0005524">
    <property type="term" value="F:ATP binding"/>
    <property type="evidence" value="ECO:0007669"/>
    <property type="project" value="UniProtKB-KW"/>
</dbReference>
<protein>
    <submittedName>
        <fullName evidence="4">ATP-binding protein</fullName>
    </submittedName>
</protein>
<keyword evidence="1" id="KW-0808">Transferase</keyword>
<evidence type="ECO:0000313" key="5">
    <source>
        <dbReference type="Proteomes" id="UP001596004"/>
    </source>
</evidence>
<evidence type="ECO:0000259" key="3">
    <source>
        <dbReference type="Pfam" id="PF13581"/>
    </source>
</evidence>
<dbReference type="PANTHER" id="PTHR35526">
    <property type="entry name" value="ANTI-SIGMA-F FACTOR RSBW-RELATED"/>
    <property type="match status" value="1"/>
</dbReference>
<dbReference type="InterPro" id="IPR003594">
    <property type="entry name" value="HATPase_dom"/>
</dbReference>
<dbReference type="InterPro" id="IPR050267">
    <property type="entry name" value="Anti-sigma-factor_SerPK"/>
</dbReference>
<keyword evidence="5" id="KW-1185">Reference proteome</keyword>
<dbReference type="Proteomes" id="UP001596004">
    <property type="component" value="Unassembled WGS sequence"/>
</dbReference>